<accession>A0AAV3UXL6</accession>
<name>A0AAV3UXL6_9ALTE</name>
<sequence>MKILVLCEAYPEKTKPYQLMYVHTRVREYLKQGLDVTVLSFRANDDYEIDGVQVKKEQRLNAGDFDLVISHAPNIRNHIRYIFRYLKKSQIVFFIHGHEALDVTKYYPGRYDGTKYPISRKCLEVIKLTCLRLFLNQFSKQIHMIYVSKWMKRHFYKNVKFKKAFLSENIIANSVNECYVSASWDRESEKKFDYITIRPLNEKKYAVDVVLEYAKANPSKLFALYGEGNIFEYIEKPENVIHFEKFLFENEIVKVLNMSKAAFMPTRLDAQGVMVCEMATFGIPTVTSNIDVCKEIFSEIDNVALIDNESIQPLPDFEQTKFVKNLKYCSENTINREIKLINDLKRNEDLT</sequence>
<dbReference type="SUPFAM" id="SSF53756">
    <property type="entry name" value="UDP-Glycosyltransferase/glycogen phosphorylase"/>
    <property type="match status" value="1"/>
</dbReference>
<protein>
    <recommendedName>
        <fullName evidence="1">Glycosyl transferase family 1 domain-containing protein</fullName>
    </recommendedName>
</protein>
<dbReference type="Pfam" id="PF00534">
    <property type="entry name" value="Glycos_transf_1"/>
    <property type="match status" value="1"/>
</dbReference>
<dbReference type="AlphaFoldDB" id="A0AAV3UXL6"/>
<evidence type="ECO:0000259" key="1">
    <source>
        <dbReference type="Pfam" id="PF00534"/>
    </source>
</evidence>
<reference evidence="2 3" key="1">
    <citation type="journal article" date="2017" name="Antonie Van Leeuwenhoek">
        <title>Rhizobium rhizosphaerae sp. nov., a novel species isolated from rice rhizosphere.</title>
        <authorList>
            <person name="Zhao J.J."/>
            <person name="Zhang J."/>
            <person name="Zhang R.J."/>
            <person name="Zhang C.W."/>
            <person name="Yin H.Q."/>
            <person name="Zhang X.X."/>
        </authorList>
    </citation>
    <scope>NUCLEOTIDE SEQUENCE [LARGE SCALE GENOMIC DNA]</scope>
    <source>
        <strain evidence="2 3">S18K6</strain>
    </source>
</reference>
<dbReference type="InterPro" id="IPR001296">
    <property type="entry name" value="Glyco_trans_1"/>
</dbReference>
<proteinExistence type="predicted"/>
<evidence type="ECO:0000313" key="3">
    <source>
        <dbReference type="Proteomes" id="UP000006320"/>
    </source>
</evidence>
<feature type="domain" description="Glycosyl transferase family 1" evidence="1">
    <location>
        <begin position="189"/>
        <end position="312"/>
    </location>
</feature>
<dbReference type="Gene3D" id="3.40.50.2000">
    <property type="entry name" value="Glycogen Phosphorylase B"/>
    <property type="match status" value="2"/>
</dbReference>
<dbReference type="EMBL" id="BAEM01000033">
    <property type="protein sequence ID" value="GAC10539.1"/>
    <property type="molecule type" value="Genomic_DNA"/>
</dbReference>
<dbReference type="GO" id="GO:0016757">
    <property type="term" value="F:glycosyltransferase activity"/>
    <property type="evidence" value="ECO:0007669"/>
    <property type="project" value="InterPro"/>
</dbReference>
<evidence type="ECO:0000313" key="2">
    <source>
        <dbReference type="EMBL" id="GAC10539.1"/>
    </source>
</evidence>
<dbReference type="RefSeq" id="WP_007988558.1">
    <property type="nucleotide sequence ID" value="NZ_BAEM01000033.1"/>
</dbReference>
<gene>
    <name evidence="2" type="ORF">GCHA_2592</name>
</gene>
<organism evidence="2 3">
    <name type="scientific">Paraglaciecola chathamensis S18K6</name>
    <dbReference type="NCBI Taxonomy" id="1127672"/>
    <lineage>
        <taxon>Bacteria</taxon>
        <taxon>Pseudomonadati</taxon>
        <taxon>Pseudomonadota</taxon>
        <taxon>Gammaproteobacteria</taxon>
        <taxon>Alteromonadales</taxon>
        <taxon>Alteromonadaceae</taxon>
        <taxon>Paraglaciecola</taxon>
    </lineage>
</organism>
<dbReference type="Proteomes" id="UP000006320">
    <property type="component" value="Unassembled WGS sequence"/>
</dbReference>
<comment type="caution">
    <text evidence="2">The sequence shown here is derived from an EMBL/GenBank/DDBJ whole genome shotgun (WGS) entry which is preliminary data.</text>
</comment>